<dbReference type="InterPro" id="IPR001199">
    <property type="entry name" value="Cyt_B5-like_heme/steroid-bd"/>
</dbReference>
<reference evidence="6" key="2">
    <citation type="submission" date="2015-01" db="EMBL/GenBank/DDBJ databases">
        <title>Evolutionary Origins and Diversification of the Mycorrhizal Mutualists.</title>
        <authorList>
            <consortium name="DOE Joint Genome Institute"/>
            <consortium name="Mycorrhizal Genomics Consortium"/>
            <person name="Kohler A."/>
            <person name="Kuo A."/>
            <person name="Nagy L.G."/>
            <person name="Floudas D."/>
            <person name="Copeland A."/>
            <person name="Barry K.W."/>
            <person name="Cichocki N."/>
            <person name="Veneault-Fourrey C."/>
            <person name="LaButti K."/>
            <person name="Lindquist E.A."/>
            <person name="Lipzen A."/>
            <person name="Lundell T."/>
            <person name="Morin E."/>
            <person name="Murat C."/>
            <person name="Riley R."/>
            <person name="Ohm R."/>
            <person name="Sun H."/>
            <person name="Tunlid A."/>
            <person name="Henrissat B."/>
            <person name="Grigoriev I.V."/>
            <person name="Hibbett D.S."/>
            <person name="Martin F."/>
        </authorList>
    </citation>
    <scope>NUCLEOTIDE SEQUENCE [LARGE SCALE GENOMIC DNA]</scope>
    <source>
        <strain evidence="6">Zn</strain>
    </source>
</reference>
<dbReference type="EMBL" id="KN832870">
    <property type="protein sequence ID" value="KIN08979.1"/>
    <property type="molecule type" value="Genomic_DNA"/>
</dbReference>
<evidence type="ECO:0000313" key="6">
    <source>
        <dbReference type="Proteomes" id="UP000054321"/>
    </source>
</evidence>
<evidence type="ECO:0000256" key="1">
    <source>
        <dbReference type="ARBA" id="ARBA00001917"/>
    </source>
</evidence>
<name>A0A0C3DCA0_OIDMZ</name>
<dbReference type="PROSITE" id="PS50255">
    <property type="entry name" value="CYTOCHROME_B5_2"/>
    <property type="match status" value="1"/>
</dbReference>
<dbReference type="InterPro" id="IPR000262">
    <property type="entry name" value="FMN-dep_DH"/>
</dbReference>
<dbReference type="SMART" id="SM01117">
    <property type="entry name" value="Cyt-b5"/>
    <property type="match status" value="1"/>
</dbReference>
<dbReference type="SUPFAM" id="SSF55856">
    <property type="entry name" value="Cytochrome b5-like heme/steroid binding domain"/>
    <property type="match status" value="1"/>
</dbReference>
<reference evidence="5 6" key="1">
    <citation type="submission" date="2014-04" db="EMBL/GenBank/DDBJ databases">
        <authorList>
            <consortium name="DOE Joint Genome Institute"/>
            <person name="Kuo A."/>
            <person name="Martino E."/>
            <person name="Perotto S."/>
            <person name="Kohler A."/>
            <person name="Nagy L.G."/>
            <person name="Floudas D."/>
            <person name="Copeland A."/>
            <person name="Barry K.W."/>
            <person name="Cichocki N."/>
            <person name="Veneault-Fourrey C."/>
            <person name="LaButti K."/>
            <person name="Lindquist E.A."/>
            <person name="Lipzen A."/>
            <person name="Lundell T."/>
            <person name="Morin E."/>
            <person name="Murat C."/>
            <person name="Sun H."/>
            <person name="Tunlid A."/>
            <person name="Henrissat B."/>
            <person name="Grigoriev I.V."/>
            <person name="Hibbett D.S."/>
            <person name="Martin F."/>
            <person name="Nordberg H.P."/>
            <person name="Cantor M.N."/>
            <person name="Hua S.X."/>
        </authorList>
    </citation>
    <scope>NUCLEOTIDE SEQUENCE [LARGE SCALE GENOMIC DNA]</scope>
    <source>
        <strain evidence="5 6">Zn</strain>
    </source>
</reference>
<dbReference type="PROSITE" id="PS51349">
    <property type="entry name" value="FMN_HYDROXY_ACID_DH_2"/>
    <property type="match status" value="1"/>
</dbReference>
<dbReference type="OrthoDB" id="1925334at2759"/>
<dbReference type="Gene3D" id="3.10.120.10">
    <property type="entry name" value="Cytochrome b5-like heme/steroid binding domain"/>
    <property type="match status" value="1"/>
</dbReference>
<dbReference type="PRINTS" id="PR00363">
    <property type="entry name" value="CYTOCHROMEB5"/>
</dbReference>
<dbReference type="Proteomes" id="UP000054321">
    <property type="component" value="Unassembled WGS sequence"/>
</dbReference>
<dbReference type="InParanoid" id="A0A0C3DCA0"/>
<evidence type="ECO:0000259" key="3">
    <source>
        <dbReference type="PROSITE" id="PS50255"/>
    </source>
</evidence>
<evidence type="ECO:0008006" key="7">
    <source>
        <dbReference type="Google" id="ProtNLM"/>
    </source>
</evidence>
<dbReference type="Gene3D" id="3.20.20.70">
    <property type="entry name" value="Aldolase class I"/>
    <property type="match status" value="1"/>
</dbReference>
<dbReference type="InterPro" id="IPR036400">
    <property type="entry name" value="Cyt_B5-like_heme/steroid_sf"/>
</dbReference>
<organism evidence="5 6">
    <name type="scientific">Oidiodendron maius (strain Zn)</name>
    <dbReference type="NCBI Taxonomy" id="913774"/>
    <lineage>
        <taxon>Eukaryota</taxon>
        <taxon>Fungi</taxon>
        <taxon>Dikarya</taxon>
        <taxon>Ascomycota</taxon>
        <taxon>Pezizomycotina</taxon>
        <taxon>Leotiomycetes</taxon>
        <taxon>Leotiomycetes incertae sedis</taxon>
        <taxon>Myxotrichaceae</taxon>
        <taxon>Oidiodendron</taxon>
    </lineage>
</organism>
<accession>A0A0C3DCA0</accession>
<evidence type="ECO:0000256" key="2">
    <source>
        <dbReference type="ARBA" id="ARBA00023002"/>
    </source>
</evidence>
<proteinExistence type="predicted"/>
<feature type="domain" description="Cytochrome b5 heme-binding" evidence="3">
    <location>
        <begin position="1"/>
        <end position="76"/>
    </location>
</feature>
<evidence type="ECO:0000259" key="4">
    <source>
        <dbReference type="PROSITE" id="PS51349"/>
    </source>
</evidence>
<dbReference type="InterPro" id="IPR013785">
    <property type="entry name" value="Aldolase_TIM"/>
</dbReference>
<keyword evidence="6" id="KW-1185">Reference proteome</keyword>
<dbReference type="STRING" id="913774.A0A0C3DCA0"/>
<dbReference type="InterPro" id="IPR037396">
    <property type="entry name" value="FMN_HAD"/>
</dbReference>
<dbReference type="PANTHER" id="PTHR10578">
    <property type="entry name" value="S -2-HYDROXY-ACID OXIDASE-RELATED"/>
    <property type="match status" value="1"/>
</dbReference>
<gene>
    <name evidence="5" type="ORF">OIDMADRAFT_107881</name>
</gene>
<dbReference type="HOGENOM" id="CLU_020639_1_1_1"/>
<dbReference type="GO" id="GO:0016491">
    <property type="term" value="F:oxidoreductase activity"/>
    <property type="evidence" value="ECO:0007669"/>
    <property type="project" value="UniProtKB-KW"/>
</dbReference>
<dbReference type="SUPFAM" id="SSF51395">
    <property type="entry name" value="FMN-linked oxidoreductases"/>
    <property type="match status" value="1"/>
</dbReference>
<comment type="cofactor">
    <cofactor evidence="1">
        <name>FMN</name>
        <dbReference type="ChEBI" id="CHEBI:58210"/>
    </cofactor>
</comment>
<dbReference type="Pfam" id="PF01070">
    <property type="entry name" value="FMN_dh"/>
    <property type="match status" value="1"/>
</dbReference>
<dbReference type="AlphaFoldDB" id="A0A0C3DCA0"/>
<keyword evidence="2" id="KW-0560">Oxidoreductase</keyword>
<sequence length="462" mass="50706">MPSREEVRKHASLESCWIIIRDAAYDVTSIIGSHPGGPKAILRYAGNDATKAFESVHALDTLTKHLSPKQHLGPVGNQEGISGIKMQETKSKRLGPAAKAELRAIISIRDFEVAASRRLPPRAFAFLKAGADDEFTAQWNRDSWKAIRFWPRVLRPIESVDTSTVILNNSFSAPFFICPAGGAKLIHTEGEVLLTKAAGKNSILQWVCNMSACSPDEIVRVKRPGQHVYWQIYAANDLEITKKEVEKAILLGFTGIALTVDAIRAGKRERDARAIILEAIADDDADDDDDDDDDDDSFSTGPTVQRPATWAKFDWDSAIKWLRSITDLPIAIKGIQCWEDAELCMKYGVHPWLSNHAGRQLEGAPSAVDTLLEIRRRCPKVLEACEVIVDGGVTRGTDIVKALVLGARAVGLGRGLLFPLAYGEQGVSKAIRILHHEVETAMALVGVSSIEQLSSLQVRSYL</sequence>
<dbReference type="Pfam" id="PF00173">
    <property type="entry name" value="Cyt-b5"/>
    <property type="match status" value="1"/>
</dbReference>
<feature type="domain" description="FMN hydroxy acid dehydrogenase" evidence="4">
    <location>
        <begin position="100"/>
        <end position="462"/>
    </location>
</feature>
<evidence type="ECO:0000313" key="5">
    <source>
        <dbReference type="EMBL" id="KIN08979.1"/>
    </source>
</evidence>
<dbReference type="PANTHER" id="PTHR10578:SF104">
    <property type="entry name" value="CYTOCHROME B2, MITOCHONDRIAL-RELATED"/>
    <property type="match status" value="1"/>
</dbReference>
<protein>
    <recommendedName>
        <fullName evidence="7">Cytochrome b5 heme-binding domain-containing protein</fullName>
    </recommendedName>
</protein>